<sequence length="101" mass="10696">MASRQESSKVHAFWVGRDDDIGLLGVAWRGASIPHILFALRKQPLNALPVKPVPLLARGLDPGEVDEFDPGVGELGPILVVHVLGPASLVVHKLGPASLVL</sequence>
<dbReference type="AlphaFoldDB" id="D8QG46"/>
<gene>
    <name evidence="1" type="ORF">SCHCODRAFT_12089</name>
</gene>
<protein>
    <submittedName>
        <fullName evidence="1">Expressed protein</fullName>
    </submittedName>
</protein>
<dbReference type="EMBL" id="GL377311">
    <property type="protein sequence ID" value="EFI93228.1"/>
    <property type="molecule type" value="Genomic_DNA"/>
</dbReference>
<reference evidence="1 2" key="1">
    <citation type="journal article" date="2010" name="Nat. Biotechnol.">
        <title>Genome sequence of the model mushroom Schizophyllum commune.</title>
        <authorList>
            <person name="Ohm R.A."/>
            <person name="de Jong J.F."/>
            <person name="Lugones L.G."/>
            <person name="Aerts A."/>
            <person name="Kothe E."/>
            <person name="Stajich J.E."/>
            <person name="de Vries R.P."/>
            <person name="Record E."/>
            <person name="Levasseur A."/>
            <person name="Baker S.E."/>
            <person name="Bartholomew K.A."/>
            <person name="Coutinho P.M."/>
            <person name="Erdmann S."/>
            <person name="Fowler T.J."/>
            <person name="Gathman A.C."/>
            <person name="Lombard V."/>
            <person name="Henrissat B."/>
            <person name="Knabe N."/>
            <person name="Kuees U."/>
            <person name="Lilly W.W."/>
            <person name="Lindquist E."/>
            <person name="Lucas S."/>
            <person name="Magnuson J.K."/>
            <person name="Piumi F."/>
            <person name="Raudaskoski M."/>
            <person name="Salamov A."/>
            <person name="Schmutz J."/>
            <person name="Schwarze F.W.M.R."/>
            <person name="vanKuyk P.A."/>
            <person name="Horton J.S."/>
            <person name="Grigoriev I.V."/>
            <person name="Woesten H.A.B."/>
        </authorList>
    </citation>
    <scope>NUCLEOTIDE SEQUENCE [LARGE SCALE GENOMIC DNA]</scope>
    <source>
        <strain evidence="2">H4-8 / FGSC 9210</strain>
    </source>
</reference>
<organism evidence="2">
    <name type="scientific">Schizophyllum commune (strain H4-8 / FGSC 9210)</name>
    <name type="common">Split gill fungus</name>
    <dbReference type="NCBI Taxonomy" id="578458"/>
    <lineage>
        <taxon>Eukaryota</taxon>
        <taxon>Fungi</taxon>
        <taxon>Dikarya</taxon>
        <taxon>Basidiomycota</taxon>
        <taxon>Agaricomycotina</taxon>
        <taxon>Agaricomycetes</taxon>
        <taxon>Agaricomycetidae</taxon>
        <taxon>Agaricales</taxon>
        <taxon>Schizophyllaceae</taxon>
        <taxon>Schizophyllum</taxon>
    </lineage>
</organism>
<evidence type="ECO:0000313" key="1">
    <source>
        <dbReference type="EMBL" id="EFI93228.1"/>
    </source>
</evidence>
<dbReference type="HOGENOM" id="CLU_2293297_0_0_1"/>
<keyword evidence="2" id="KW-1185">Reference proteome</keyword>
<dbReference type="Proteomes" id="UP000007431">
    <property type="component" value="Unassembled WGS sequence"/>
</dbReference>
<dbReference type="InParanoid" id="D8QG46"/>
<proteinExistence type="predicted"/>
<evidence type="ECO:0000313" key="2">
    <source>
        <dbReference type="Proteomes" id="UP000007431"/>
    </source>
</evidence>
<name>D8QG46_SCHCM</name>
<accession>D8QG46</accession>